<evidence type="ECO:0000256" key="2">
    <source>
        <dbReference type="ARBA" id="ARBA00004651"/>
    </source>
</evidence>
<organism evidence="15 16">
    <name type="scientific">Fibrobacter intestinalis</name>
    <dbReference type="NCBI Taxonomy" id="28122"/>
    <lineage>
        <taxon>Bacteria</taxon>
        <taxon>Pseudomonadati</taxon>
        <taxon>Fibrobacterota</taxon>
        <taxon>Fibrobacteria</taxon>
        <taxon>Fibrobacterales</taxon>
        <taxon>Fibrobacteraceae</taxon>
        <taxon>Fibrobacter</taxon>
    </lineage>
</organism>
<evidence type="ECO:0000313" key="15">
    <source>
        <dbReference type="EMBL" id="SHK48944.1"/>
    </source>
</evidence>
<keyword evidence="9" id="KW-0406">Ion transport</keyword>
<protein>
    <recommendedName>
        <fullName evidence="13">Nickel/cobalt efflux system</fullName>
    </recommendedName>
</protein>
<accession>A0A1M6SW61</accession>
<feature type="transmembrane region" description="Helical" evidence="13">
    <location>
        <begin position="181"/>
        <end position="198"/>
    </location>
</feature>
<dbReference type="PANTHER" id="PTHR40659:SF1">
    <property type="entry name" value="NICKEL_COBALT EFFLUX SYSTEM RCNA"/>
    <property type="match status" value="1"/>
</dbReference>
<evidence type="ECO:0000256" key="14">
    <source>
        <dbReference type="SAM" id="SignalP"/>
    </source>
</evidence>
<evidence type="ECO:0000256" key="10">
    <source>
        <dbReference type="ARBA" id="ARBA00023112"/>
    </source>
</evidence>
<keyword evidence="12" id="KW-0170">Cobalt</keyword>
<feature type="transmembrane region" description="Helical" evidence="13">
    <location>
        <begin position="98"/>
        <end position="117"/>
    </location>
</feature>
<feature type="transmembrane region" description="Helical" evidence="13">
    <location>
        <begin position="138"/>
        <end position="161"/>
    </location>
</feature>
<dbReference type="InterPro" id="IPR011541">
    <property type="entry name" value="Ni/Co_transpt_high_affinity"/>
</dbReference>
<feature type="signal peptide" evidence="14">
    <location>
        <begin position="1"/>
        <end position="27"/>
    </location>
</feature>
<gene>
    <name evidence="15" type="ORF">SAMN05720469_10784</name>
</gene>
<dbReference type="GO" id="GO:0010045">
    <property type="term" value="P:response to nickel cation"/>
    <property type="evidence" value="ECO:0007669"/>
    <property type="project" value="TreeGrafter"/>
</dbReference>
<keyword evidence="10" id="KW-0921">Nickel transport</keyword>
<name>A0A1M6SW61_9BACT</name>
<dbReference type="GO" id="GO:0046583">
    <property type="term" value="F:monoatomic cation efflux transmembrane transporter activity"/>
    <property type="evidence" value="ECO:0007669"/>
    <property type="project" value="TreeGrafter"/>
</dbReference>
<feature type="chain" id="PRO_5013359721" description="Nickel/cobalt efflux system" evidence="14">
    <location>
        <begin position="28"/>
        <end position="319"/>
    </location>
</feature>
<evidence type="ECO:0000256" key="7">
    <source>
        <dbReference type="ARBA" id="ARBA00022692"/>
    </source>
</evidence>
<dbReference type="GO" id="GO:0006824">
    <property type="term" value="P:cobalt ion transport"/>
    <property type="evidence" value="ECO:0007669"/>
    <property type="project" value="UniProtKB-KW"/>
</dbReference>
<keyword evidence="11 13" id="KW-0472">Membrane</keyword>
<evidence type="ECO:0000256" key="6">
    <source>
        <dbReference type="ARBA" id="ARBA00022596"/>
    </source>
</evidence>
<keyword evidence="8 13" id="KW-1133">Transmembrane helix</keyword>
<sequence length="319" mass="34806">MFAIKKQIKILSILFLCLCGGISFSFADASVKKFEFKKAEPTQEIASDADTATVRTSKRQIFFGSDKMLQQLTEWQKSLRENISGQIRKLKAGHSGSVFLFLLICFAYGFIHAIGPGHGKTIVVSYFLARRGNVAQGIGLGTAITTIHTLSAVILLFILYGIAKTALFPIFDASRINIEKASYILIAFTGILLIFIAVREWIHGRKNAPANMHASWKELLWLALITGIVPCPAVALIVFFCLLNDLPGLALLGAFGICLGMAITNTAFGFLAIATRRGIDKGIQRTKQLERYAVSIHSCIALIGGLCIFLFGIFLLLGA</sequence>
<evidence type="ECO:0000256" key="12">
    <source>
        <dbReference type="ARBA" id="ARBA00023285"/>
    </source>
</evidence>
<evidence type="ECO:0000256" key="1">
    <source>
        <dbReference type="ARBA" id="ARBA00002510"/>
    </source>
</evidence>
<dbReference type="PANTHER" id="PTHR40659">
    <property type="entry name" value="NICKEL/COBALT EFFLUX SYSTEM RCNA"/>
    <property type="match status" value="1"/>
</dbReference>
<comment type="function">
    <text evidence="1">Efflux system for nickel and cobalt.</text>
</comment>
<reference evidence="16" key="1">
    <citation type="submission" date="2016-11" db="EMBL/GenBank/DDBJ databases">
        <authorList>
            <person name="Varghese N."/>
            <person name="Submissions S."/>
        </authorList>
    </citation>
    <scope>NUCLEOTIDE SEQUENCE [LARGE SCALE GENOMIC DNA]</scope>
    <source>
        <strain evidence="16">UWOS</strain>
    </source>
</reference>
<keyword evidence="5" id="KW-1003">Cell membrane</keyword>
<evidence type="ECO:0000256" key="13">
    <source>
        <dbReference type="RuleBase" id="RU362101"/>
    </source>
</evidence>
<feature type="transmembrane region" description="Helical" evidence="13">
    <location>
        <begin position="219"/>
        <end position="243"/>
    </location>
</feature>
<feature type="transmembrane region" description="Helical" evidence="13">
    <location>
        <begin position="294"/>
        <end position="317"/>
    </location>
</feature>
<proteinExistence type="inferred from homology"/>
<evidence type="ECO:0000256" key="4">
    <source>
        <dbReference type="ARBA" id="ARBA00022448"/>
    </source>
</evidence>
<evidence type="ECO:0000313" key="16">
    <source>
        <dbReference type="Proteomes" id="UP000184275"/>
    </source>
</evidence>
<evidence type="ECO:0000256" key="5">
    <source>
        <dbReference type="ARBA" id="ARBA00022475"/>
    </source>
</evidence>
<keyword evidence="16" id="KW-1185">Reference proteome</keyword>
<dbReference type="EMBL" id="FRAW01000007">
    <property type="protein sequence ID" value="SHK48944.1"/>
    <property type="molecule type" value="Genomic_DNA"/>
</dbReference>
<evidence type="ECO:0000256" key="9">
    <source>
        <dbReference type="ARBA" id="ARBA00023065"/>
    </source>
</evidence>
<dbReference type="Pfam" id="PF03824">
    <property type="entry name" value="NicO"/>
    <property type="match status" value="1"/>
</dbReference>
<evidence type="ECO:0000256" key="3">
    <source>
        <dbReference type="ARBA" id="ARBA00022426"/>
    </source>
</evidence>
<keyword evidence="7 13" id="KW-0812">Transmembrane</keyword>
<dbReference type="GO" id="GO:0032025">
    <property type="term" value="P:response to cobalt ion"/>
    <property type="evidence" value="ECO:0007669"/>
    <property type="project" value="TreeGrafter"/>
</dbReference>
<keyword evidence="3" id="KW-0171">Cobalt transport</keyword>
<feature type="transmembrane region" description="Helical" evidence="13">
    <location>
        <begin position="249"/>
        <end position="273"/>
    </location>
</feature>
<dbReference type="InterPro" id="IPR051224">
    <property type="entry name" value="NiCoT_RcnA"/>
</dbReference>
<keyword evidence="14" id="KW-0732">Signal</keyword>
<keyword evidence="4 13" id="KW-0813">Transport</keyword>
<comment type="similarity">
    <text evidence="13">Belongs to the NiCoT transporter (TC 2.A.52) family.</text>
</comment>
<evidence type="ECO:0000256" key="8">
    <source>
        <dbReference type="ARBA" id="ARBA00022989"/>
    </source>
</evidence>
<dbReference type="GO" id="GO:0015099">
    <property type="term" value="F:nickel cation transmembrane transporter activity"/>
    <property type="evidence" value="ECO:0007669"/>
    <property type="project" value="UniProtKB-UniRule"/>
</dbReference>
<dbReference type="AlphaFoldDB" id="A0A1M6SW61"/>
<dbReference type="Proteomes" id="UP000184275">
    <property type="component" value="Unassembled WGS sequence"/>
</dbReference>
<keyword evidence="6" id="KW-0533">Nickel</keyword>
<comment type="subcellular location">
    <subcellularLocation>
        <location evidence="2 13">Cell membrane</location>
        <topology evidence="2 13">Multi-pass membrane protein</topology>
    </subcellularLocation>
</comment>
<evidence type="ECO:0000256" key="11">
    <source>
        <dbReference type="ARBA" id="ARBA00023136"/>
    </source>
</evidence>
<dbReference type="RefSeq" id="WP_073303272.1">
    <property type="nucleotide sequence ID" value="NZ_FRAW01000007.1"/>
</dbReference>
<dbReference type="GO" id="GO:0005886">
    <property type="term" value="C:plasma membrane"/>
    <property type="evidence" value="ECO:0007669"/>
    <property type="project" value="UniProtKB-SubCell"/>
</dbReference>